<sequence>MASDHEINSRSPTKDLRSDDEDDQDLFGDDSEEEQQQHEENREPRKKFDIDANDEDDDEATSAHNEFGERSEEEDEEDVQRAELTLPRHPKSHNITRDLYSFNLPRFLFVDPEPFAPTNFEAQLKEFLQENKGRTNKELQDSIEFKKLELLNTIRWRYAKTETDELYKQ</sequence>
<comment type="caution">
    <text evidence="1">The sequence shown here is derived from an EMBL/GenBank/DDBJ whole genome shotgun (WGS) entry which is preliminary data.</text>
</comment>
<protein>
    <submittedName>
        <fullName evidence="1">Unnamed protein product</fullName>
    </submittedName>
</protein>
<evidence type="ECO:0000313" key="1">
    <source>
        <dbReference type="EMBL" id="GMF08331.1"/>
    </source>
</evidence>
<proteinExistence type="predicted"/>
<name>A0ACB5UBZ4_AMBMO</name>
<evidence type="ECO:0000313" key="2">
    <source>
        <dbReference type="Proteomes" id="UP001165064"/>
    </source>
</evidence>
<dbReference type="EMBL" id="BSXS01016882">
    <property type="protein sequence ID" value="GMF08331.1"/>
    <property type="molecule type" value="Genomic_DNA"/>
</dbReference>
<gene>
    <name evidence="1" type="ORF">Amon02_001322800</name>
</gene>
<keyword evidence="2" id="KW-1185">Reference proteome</keyword>
<reference evidence="1" key="1">
    <citation type="submission" date="2023-04" db="EMBL/GenBank/DDBJ databases">
        <title>Ambrosiozyma monospora NBRC 10751.</title>
        <authorList>
            <person name="Ichikawa N."/>
            <person name="Sato H."/>
            <person name="Tonouchi N."/>
        </authorList>
    </citation>
    <scope>NUCLEOTIDE SEQUENCE</scope>
    <source>
        <strain evidence="1">NBRC 10751</strain>
    </source>
</reference>
<organism evidence="1 2">
    <name type="scientific">Ambrosiozyma monospora</name>
    <name type="common">Yeast</name>
    <name type="synonym">Endomycopsis monosporus</name>
    <dbReference type="NCBI Taxonomy" id="43982"/>
    <lineage>
        <taxon>Eukaryota</taxon>
        <taxon>Fungi</taxon>
        <taxon>Dikarya</taxon>
        <taxon>Ascomycota</taxon>
        <taxon>Saccharomycotina</taxon>
        <taxon>Pichiomycetes</taxon>
        <taxon>Pichiales</taxon>
        <taxon>Pichiaceae</taxon>
        <taxon>Ambrosiozyma</taxon>
    </lineage>
</organism>
<dbReference type="Proteomes" id="UP001165064">
    <property type="component" value="Unassembled WGS sequence"/>
</dbReference>
<accession>A0ACB5UBZ4</accession>